<dbReference type="EMBL" id="KZ613957">
    <property type="protein sequence ID" value="PMD32871.1"/>
    <property type="molecule type" value="Genomic_DNA"/>
</dbReference>
<gene>
    <name evidence="2" type="ORF">L207DRAFT_518295</name>
</gene>
<evidence type="ECO:0000313" key="3">
    <source>
        <dbReference type="Proteomes" id="UP000235786"/>
    </source>
</evidence>
<name>A0A2J6R2W9_HYAVF</name>
<organism evidence="2 3">
    <name type="scientific">Hyaloscypha variabilis (strain UAMH 11265 / GT02V1 / F)</name>
    <name type="common">Meliniomyces variabilis</name>
    <dbReference type="NCBI Taxonomy" id="1149755"/>
    <lineage>
        <taxon>Eukaryota</taxon>
        <taxon>Fungi</taxon>
        <taxon>Dikarya</taxon>
        <taxon>Ascomycota</taxon>
        <taxon>Pezizomycotina</taxon>
        <taxon>Leotiomycetes</taxon>
        <taxon>Helotiales</taxon>
        <taxon>Hyaloscyphaceae</taxon>
        <taxon>Hyaloscypha</taxon>
        <taxon>Hyaloscypha variabilis</taxon>
    </lineage>
</organism>
<protein>
    <submittedName>
        <fullName evidence="2">Uncharacterized protein</fullName>
    </submittedName>
</protein>
<accession>A0A2J6R2W9</accession>
<dbReference type="Proteomes" id="UP000235786">
    <property type="component" value="Unassembled WGS sequence"/>
</dbReference>
<evidence type="ECO:0000313" key="2">
    <source>
        <dbReference type="EMBL" id="PMD32871.1"/>
    </source>
</evidence>
<dbReference type="AlphaFoldDB" id="A0A2J6R2W9"/>
<keyword evidence="3" id="KW-1185">Reference proteome</keyword>
<feature type="compositionally biased region" description="Basic residues" evidence="1">
    <location>
        <begin position="208"/>
        <end position="218"/>
    </location>
</feature>
<evidence type="ECO:0000256" key="1">
    <source>
        <dbReference type="SAM" id="MobiDB-lite"/>
    </source>
</evidence>
<feature type="region of interest" description="Disordered" evidence="1">
    <location>
        <begin position="201"/>
        <end position="247"/>
    </location>
</feature>
<feature type="compositionally biased region" description="Basic and acidic residues" evidence="1">
    <location>
        <begin position="223"/>
        <end position="247"/>
    </location>
</feature>
<dbReference type="OrthoDB" id="3559239at2759"/>
<proteinExistence type="predicted"/>
<sequence length="625" mass="71379">MWCDLLVSAACYDQTIQGLMVKEYQRKGCFWSAERLFDPKWILGQKLPGSYGHGSVATASKVVEAVNSISRKILQKVHSTLWGLIEEAISVAVKEYGEEEVQAGLSLEPATTPPQCIAALLITARRELYEMQQDEVIRQAISRLPLDDLPECRVLADALSGSKHSVLNEFADAVLTELEEWTEPWMIAEPLAPLKDTDREMIKEHQQKSKQSKSKSKPATKSEPLHRHDNPINDSNKESDRPEKELLTSQEHKYARLYLLLTDRVRLRIPNQPKVFVDWRVPTNGPLLGFSPARFGVATWDPTCMLFHAIDVKCNDGINNSLRPDGPDPEKLHEDASSSGSYSLRITIDEAIIYFKRVVSDRTEEERTRYQKICRKMMACTSRPPRLENLPPKIGWSSTIRDDDWWHVRRLLQMLAVECHFTPQDHRNFEQKLMMLLAAIEGGSTEAVIWFIVLEGILTKIAQHAHQSHGKTDPRLQEEVCRELVAFVHAVAFTSIALRHHWRRPHIGKPSTDAANVQKWYTVFWKARPLCSDSECLRALPHPRVLFQDRSRELFSIGTCDGRSGLSKIRSFISTNRNTIYPCLSIWLRCRDPSPALILIFLSYCTVFHRDSSCKAVRGKFSDSF</sequence>
<reference evidence="2 3" key="1">
    <citation type="submission" date="2016-04" db="EMBL/GenBank/DDBJ databases">
        <title>A degradative enzymes factory behind the ericoid mycorrhizal symbiosis.</title>
        <authorList>
            <consortium name="DOE Joint Genome Institute"/>
            <person name="Martino E."/>
            <person name="Morin E."/>
            <person name="Grelet G."/>
            <person name="Kuo A."/>
            <person name="Kohler A."/>
            <person name="Daghino S."/>
            <person name="Barry K."/>
            <person name="Choi C."/>
            <person name="Cichocki N."/>
            <person name="Clum A."/>
            <person name="Copeland A."/>
            <person name="Hainaut M."/>
            <person name="Haridas S."/>
            <person name="Labutti K."/>
            <person name="Lindquist E."/>
            <person name="Lipzen A."/>
            <person name="Khouja H.-R."/>
            <person name="Murat C."/>
            <person name="Ohm R."/>
            <person name="Olson A."/>
            <person name="Spatafora J."/>
            <person name="Veneault-Fourrey C."/>
            <person name="Henrissat B."/>
            <person name="Grigoriev I."/>
            <person name="Martin F."/>
            <person name="Perotto S."/>
        </authorList>
    </citation>
    <scope>NUCLEOTIDE SEQUENCE [LARGE SCALE GENOMIC DNA]</scope>
    <source>
        <strain evidence="2 3">F</strain>
    </source>
</reference>